<evidence type="ECO:0000313" key="8">
    <source>
        <dbReference type="Proteomes" id="UP000297535"/>
    </source>
</evidence>
<dbReference type="PROSITE" id="PS00498">
    <property type="entry name" value="TYROSINASE_2"/>
    <property type="match status" value="1"/>
</dbReference>
<dbReference type="InterPro" id="IPR002227">
    <property type="entry name" value="Tyrosinase_Cu-bd"/>
</dbReference>
<evidence type="ECO:0000256" key="4">
    <source>
        <dbReference type="SAM" id="MobiDB-lite"/>
    </source>
</evidence>
<feature type="domain" description="Tyrosinase copper-binding" evidence="5">
    <location>
        <begin position="141"/>
        <end position="158"/>
    </location>
</feature>
<dbReference type="InterPro" id="IPR013788">
    <property type="entry name" value="Hemocyanin/hexamerin"/>
</dbReference>
<dbReference type="PROSITE" id="PS00210">
    <property type="entry name" value="HEMOCYANIN_2"/>
    <property type="match status" value="1"/>
</dbReference>
<dbReference type="GO" id="GO:0046872">
    <property type="term" value="F:metal ion binding"/>
    <property type="evidence" value="ECO:0007669"/>
    <property type="project" value="UniProtKB-KW"/>
</dbReference>
<dbReference type="Gene3D" id="1.10.1280.10">
    <property type="entry name" value="Di-copper center containing domain from catechol oxidase"/>
    <property type="match status" value="1"/>
</dbReference>
<comment type="caution">
    <text evidence="7">The sequence shown here is derived from an EMBL/GenBank/DDBJ whole genome shotgun (WGS) entry which is preliminary data.</text>
</comment>
<dbReference type="Pfam" id="PF00264">
    <property type="entry name" value="Tyrosinase"/>
    <property type="match status" value="1"/>
</dbReference>
<reference evidence="7 8" key="1">
    <citation type="submission" date="2019-04" db="EMBL/GenBank/DDBJ databases">
        <authorList>
            <person name="Feng G."/>
            <person name="Zhu H."/>
        </authorList>
    </citation>
    <scope>NUCLEOTIDE SEQUENCE [LARGE SCALE GENOMIC DNA]</scope>
    <source>
        <strain evidence="7 8">6HR-1</strain>
    </source>
</reference>
<dbReference type="InterPro" id="IPR050316">
    <property type="entry name" value="Tyrosinase/Hemocyanin"/>
</dbReference>
<dbReference type="GO" id="GO:0016491">
    <property type="term" value="F:oxidoreductase activity"/>
    <property type="evidence" value="ECO:0007669"/>
    <property type="project" value="InterPro"/>
</dbReference>
<dbReference type="PROSITE" id="PS00497">
    <property type="entry name" value="TYROSINASE_1"/>
    <property type="match status" value="1"/>
</dbReference>
<evidence type="ECO:0000256" key="1">
    <source>
        <dbReference type="ARBA" id="ARBA00009928"/>
    </source>
</evidence>
<evidence type="ECO:0000259" key="6">
    <source>
        <dbReference type="PROSITE" id="PS00498"/>
    </source>
</evidence>
<evidence type="ECO:0000259" key="5">
    <source>
        <dbReference type="PROSITE" id="PS00497"/>
    </source>
</evidence>
<dbReference type="InterPro" id="IPR008922">
    <property type="entry name" value="Di-copper_centre_dom_sf"/>
</dbReference>
<dbReference type="OrthoDB" id="2874181at2"/>
<gene>
    <name evidence="7" type="ORF">EU555_08755</name>
</gene>
<keyword evidence="3" id="KW-0186">Copper</keyword>
<feature type="region of interest" description="Disordered" evidence="4">
    <location>
        <begin position="337"/>
        <end position="357"/>
    </location>
</feature>
<name>A0A4Z0NTW6_9HYPH</name>
<dbReference type="EMBL" id="SRLB01000005">
    <property type="protein sequence ID" value="TGE00850.1"/>
    <property type="molecule type" value="Genomic_DNA"/>
</dbReference>
<feature type="domain" description="Tyrosinase copper-binding" evidence="6">
    <location>
        <begin position="279"/>
        <end position="290"/>
    </location>
</feature>
<dbReference type="PANTHER" id="PTHR11474:SF126">
    <property type="entry name" value="TYROSINASE-LIKE PROTEIN TYR-1-RELATED"/>
    <property type="match status" value="1"/>
</dbReference>
<comment type="similarity">
    <text evidence="1">Belongs to the tyrosinase family.</text>
</comment>
<dbReference type="AlphaFoldDB" id="A0A4Z0NTW6"/>
<protein>
    <submittedName>
        <fullName evidence="7">Tyrosinase family protein</fullName>
    </submittedName>
</protein>
<dbReference type="PRINTS" id="PR00092">
    <property type="entry name" value="TYROSINASE"/>
</dbReference>
<sequence>MLKLVAPSPGPASVNVTVSAKTLASGGSLLFADHLTHAGSPTIDVTLPGNGQEVAIWVGGAFPTASSRYGDVSLVVRDKASGLTLGTQDLMVRIRKDANTLSVAERDRFLAALATLNGAGTGRYNDFRDMHVGGPPDTEAHGGPGFLPWHRSYLLDFERELQAIDPEVTLPYWRFDRAAPNVFTRAFMGVANALNQVQFAAGNPLTGWVASGLPGIDRGRGIGPSTVPSVLGEKQTLALGGTATPSFGSFRTMQGNPHGRAHMSHVAGWITNPTTAPRDPIFFLLHCNVDRLWAKWQWATKIHDPAKPASFAAGTFPPGHNLPDALWPWCGPLAPPRPTTAPGGGLAQSPMTDAPPASPKVREMIDYLGTRTPAHHAFAYDDVPFQI</sequence>
<organism evidence="7 8">
    <name type="scientific">Methylobacterium nonmethylotrophicum</name>
    <dbReference type="NCBI Taxonomy" id="1141884"/>
    <lineage>
        <taxon>Bacteria</taxon>
        <taxon>Pseudomonadati</taxon>
        <taxon>Pseudomonadota</taxon>
        <taxon>Alphaproteobacteria</taxon>
        <taxon>Hyphomicrobiales</taxon>
        <taxon>Methylobacteriaceae</taxon>
        <taxon>Methylobacterium</taxon>
    </lineage>
</organism>
<keyword evidence="2" id="KW-0479">Metal-binding</keyword>
<proteinExistence type="inferred from homology"/>
<evidence type="ECO:0000256" key="2">
    <source>
        <dbReference type="ARBA" id="ARBA00022723"/>
    </source>
</evidence>
<dbReference type="PANTHER" id="PTHR11474">
    <property type="entry name" value="TYROSINASE FAMILY MEMBER"/>
    <property type="match status" value="1"/>
</dbReference>
<accession>A0A4Z0NTW6</accession>
<dbReference type="Proteomes" id="UP000297535">
    <property type="component" value="Unassembled WGS sequence"/>
</dbReference>
<evidence type="ECO:0000313" key="7">
    <source>
        <dbReference type="EMBL" id="TGE00850.1"/>
    </source>
</evidence>
<evidence type="ECO:0000256" key="3">
    <source>
        <dbReference type="ARBA" id="ARBA00023008"/>
    </source>
</evidence>
<dbReference type="SUPFAM" id="SSF48056">
    <property type="entry name" value="Di-copper centre-containing domain"/>
    <property type="match status" value="1"/>
</dbReference>
<keyword evidence="8" id="KW-1185">Reference proteome</keyword>